<protein>
    <recommendedName>
        <fullName evidence="13">Collagen-binding protein</fullName>
    </recommendedName>
</protein>
<evidence type="ECO:0008006" key="13">
    <source>
        <dbReference type="Google" id="ProtNLM"/>
    </source>
</evidence>
<name>A0A2B9NXI9_BACCE</name>
<dbReference type="Gene3D" id="2.60.40.1280">
    <property type="match status" value="1"/>
</dbReference>
<evidence type="ECO:0000256" key="3">
    <source>
        <dbReference type="ARBA" id="ARBA00022512"/>
    </source>
</evidence>
<evidence type="ECO:0000259" key="8">
    <source>
        <dbReference type="Pfam" id="PF05737"/>
    </source>
</evidence>
<dbReference type="SUPFAM" id="SSF49401">
    <property type="entry name" value="Bacterial adhesins"/>
    <property type="match status" value="2"/>
</dbReference>
<dbReference type="Pfam" id="PF17802">
    <property type="entry name" value="SpaA"/>
    <property type="match status" value="2"/>
</dbReference>
<dbReference type="InterPro" id="IPR011252">
    <property type="entry name" value="Fibrogen-bd_dom1"/>
</dbReference>
<dbReference type="Gene3D" id="2.60.40.740">
    <property type="match status" value="1"/>
</dbReference>
<dbReference type="AlphaFoldDB" id="A0A2B9NXI9"/>
<dbReference type="Gene3D" id="2.60.40.10">
    <property type="entry name" value="Immunoglobulins"/>
    <property type="match status" value="2"/>
</dbReference>
<evidence type="ECO:0000256" key="6">
    <source>
        <dbReference type="ARBA" id="ARBA00023088"/>
    </source>
</evidence>
<dbReference type="Proteomes" id="UP000223777">
    <property type="component" value="Unassembled WGS sequence"/>
</dbReference>
<evidence type="ECO:0000256" key="1">
    <source>
        <dbReference type="ARBA" id="ARBA00004168"/>
    </source>
</evidence>
<feature type="chain" id="PRO_5039575061" description="Collagen-binding protein" evidence="7">
    <location>
        <begin position="22"/>
        <end position="517"/>
    </location>
</feature>
<dbReference type="EMBL" id="NUIL01000112">
    <property type="protein sequence ID" value="PGO19340.1"/>
    <property type="molecule type" value="Genomic_DNA"/>
</dbReference>
<keyword evidence="5 7" id="KW-0732">Signal</keyword>
<comment type="subcellular location">
    <subcellularLocation>
        <location evidence="1">Secreted</location>
        <location evidence="1">Cell wall</location>
        <topology evidence="1">Peptidoglycan-anchor</topology>
    </subcellularLocation>
</comment>
<dbReference type="InterPro" id="IPR041033">
    <property type="entry name" value="SpaA_PFL_dom_1"/>
</dbReference>
<dbReference type="InterPro" id="IPR041171">
    <property type="entry name" value="SDR_Ig"/>
</dbReference>
<dbReference type="InterPro" id="IPR008456">
    <property type="entry name" value="Collagen-bd_dom"/>
</dbReference>
<comment type="caution">
    <text evidence="11">The sequence shown here is derived from an EMBL/GenBank/DDBJ whole genome shotgun (WGS) entry which is preliminary data.</text>
</comment>
<feature type="domain" description="Collagen binding" evidence="8">
    <location>
        <begin position="179"/>
        <end position="308"/>
    </location>
</feature>
<dbReference type="InterPro" id="IPR013783">
    <property type="entry name" value="Ig-like_fold"/>
</dbReference>
<evidence type="ECO:0000313" key="11">
    <source>
        <dbReference type="EMBL" id="PGO19340.1"/>
    </source>
</evidence>
<feature type="non-terminal residue" evidence="11">
    <location>
        <position position="517"/>
    </location>
</feature>
<keyword evidence="6" id="KW-0572">Peptidoglycan-anchor</keyword>
<comment type="similarity">
    <text evidence="2">Belongs to the serine-aspartate repeat-containing protein (SDr) family.</text>
</comment>
<dbReference type="GO" id="GO:0005518">
    <property type="term" value="F:collagen binding"/>
    <property type="evidence" value="ECO:0007669"/>
    <property type="project" value="InterPro"/>
</dbReference>
<keyword evidence="3" id="KW-0134">Cell wall</keyword>
<evidence type="ECO:0000259" key="10">
    <source>
        <dbReference type="Pfam" id="PF17961"/>
    </source>
</evidence>
<dbReference type="Pfam" id="PF05737">
    <property type="entry name" value="Collagen_bind"/>
    <property type="match status" value="1"/>
</dbReference>
<sequence length="517" mass="57391">MKKISSLIMILLLLCNSIITVFPTKTSAETLDNVIKNIYVTKENGTKPIDNGYSMSQTVRVNVDWEIENGSAKSGDTFSFNLPKILIINKQLDFDIKDPNGDVIAKGHADRWGHKVTVTFTDYVEKHSNIKGTMFILSKFDRDIITDGGDYTLVFTDDNTVSFEEDIHVNPSGFNNPDEKLSKYGYVDPNDDTLINWIVRVNVAGIDMMNAVATDELSPGHTLIKDSIKIYKVKWEIENGKLIQNEKTDVTDTTEIMFSLPNKFTINFGNITDGYGYYISYHSKIDGNDYNDFSNHFILNANDTDHSSIGNAHRETSGGGDGDGENSSVEIMKVDSNDGHALVGAEFDVIRTLDNKLVGHLMTDSDGKGSLSKLPFGNYELVETKAPDGYKLDQTPVKFTTDKTHKVIQLKIDNRLLNGSVILTKIDKESKETLAGAEFKLVTEQGKEIKENVVTDKKGKLVVEKLVPGNYQFIETKAPKGYALDKTPVAFEIKAGETSKAGTVTKENKLETGTFEL</sequence>
<accession>A0A2B9NXI9</accession>
<dbReference type="GO" id="GO:0007155">
    <property type="term" value="P:cell adhesion"/>
    <property type="evidence" value="ECO:0007669"/>
    <property type="project" value="InterPro"/>
</dbReference>
<dbReference type="SUPFAM" id="SSF49478">
    <property type="entry name" value="Cna protein B-type domain"/>
    <property type="match status" value="2"/>
</dbReference>
<feature type="domain" description="SpaA-like prealbumin fold" evidence="9">
    <location>
        <begin position="419"/>
        <end position="500"/>
    </location>
</feature>
<dbReference type="InterPro" id="IPR008966">
    <property type="entry name" value="Adhesion_dom_sf"/>
</dbReference>
<dbReference type="Pfam" id="PF17961">
    <property type="entry name" value="Big_8"/>
    <property type="match status" value="1"/>
</dbReference>
<dbReference type="RefSeq" id="WP_098768069.1">
    <property type="nucleotide sequence ID" value="NZ_NUIL01000112.1"/>
</dbReference>
<keyword evidence="4" id="KW-0964">Secreted</keyword>
<dbReference type="PANTHER" id="PTHR36108:SF13">
    <property type="entry name" value="COLOSSIN-B-RELATED"/>
    <property type="match status" value="1"/>
</dbReference>
<evidence type="ECO:0000256" key="4">
    <source>
        <dbReference type="ARBA" id="ARBA00022525"/>
    </source>
</evidence>
<gene>
    <name evidence="11" type="ORF">CN984_30485</name>
</gene>
<evidence type="ECO:0000256" key="5">
    <source>
        <dbReference type="ARBA" id="ARBA00022729"/>
    </source>
</evidence>
<feature type="signal peptide" evidence="7">
    <location>
        <begin position="1"/>
        <end position="21"/>
    </location>
</feature>
<dbReference type="PANTHER" id="PTHR36108">
    <property type="entry name" value="COLOSSIN-B-RELATED"/>
    <property type="match status" value="1"/>
</dbReference>
<evidence type="ECO:0000256" key="7">
    <source>
        <dbReference type="SAM" id="SignalP"/>
    </source>
</evidence>
<evidence type="ECO:0000259" key="9">
    <source>
        <dbReference type="Pfam" id="PF17802"/>
    </source>
</evidence>
<feature type="domain" description="SDR-like Ig" evidence="10">
    <location>
        <begin position="56"/>
        <end position="147"/>
    </location>
</feature>
<organism evidence="11 12">
    <name type="scientific">Bacillus cereus</name>
    <dbReference type="NCBI Taxonomy" id="1396"/>
    <lineage>
        <taxon>Bacteria</taxon>
        <taxon>Bacillati</taxon>
        <taxon>Bacillota</taxon>
        <taxon>Bacilli</taxon>
        <taxon>Bacillales</taxon>
        <taxon>Bacillaceae</taxon>
        <taxon>Bacillus</taxon>
        <taxon>Bacillus cereus group</taxon>
    </lineage>
</organism>
<proteinExistence type="inferred from homology"/>
<reference evidence="11 12" key="1">
    <citation type="submission" date="2017-09" db="EMBL/GenBank/DDBJ databases">
        <title>Large-scale bioinformatics analysis of Bacillus genomes uncovers conserved roles of natural products in bacterial physiology.</title>
        <authorList>
            <consortium name="Agbiome Team Llc"/>
            <person name="Bleich R.M."/>
            <person name="Grubbs K.J."/>
            <person name="Santa Maria K.C."/>
            <person name="Allen S.E."/>
            <person name="Farag S."/>
            <person name="Shank E.A."/>
            <person name="Bowers A."/>
        </authorList>
    </citation>
    <scope>NUCLEOTIDE SEQUENCE [LARGE SCALE GENOMIC DNA]</scope>
    <source>
        <strain evidence="11 12">AFS050027</strain>
    </source>
</reference>
<evidence type="ECO:0000256" key="2">
    <source>
        <dbReference type="ARBA" id="ARBA00007257"/>
    </source>
</evidence>
<feature type="domain" description="SpaA-like prealbumin fold" evidence="9">
    <location>
        <begin position="328"/>
        <end position="414"/>
    </location>
</feature>
<evidence type="ECO:0000313" key="12">
    <source>
        <dbReference type="Proteomes" id="UP000223777"/>
    </source>
</evidence>